<feature type="region of interest" description="Disordered" evidence="1">
    <location>
        <begin position="31"/>
        <end position="59"/>
    </location>
</feature>
<feature type="chain" id="PRO_5018986501" description="Protocadherin domain-containing protein" evidence="2">
    <location>
        <begin position="30"/>
        <end position="251"/>
    </location>
</feature>
<dbReference type="STRING" id="137246.A0A401RZB5"/>
<accession>A0A401RZB5</accession>
<feature type="non-terminal residue" evidence="3">
    <location>
        <position position="1"/>
    </location>
</feature>
<dbReference type="AlphaFoldDB" id="A0A401RZB5"/>
<proteinExistence type="predicted"/>
<feature type="compositionally biased region" description="Basic and acidic residues" evidence="1">
    <location>
        <begin position="95"/>
        <end position="109"/>
    </location>
</feature>
<comment type="caution">
    <text evidence="3">The sequence shown here is derived from an EMBL/GenBank/DDBJ whole genome shotgun (WGS) entry which is preliminary data.</text>
</comment>
<sequence length="251" mass="27733">CTHSLPFLGLRNWTLLVAALLPLLTAAPAESPAGRERRGLAERRRMVTRRGRAAEQRSRRRFSSIPDFAHQALHPITIWQGKHFALDKSELAHQTQDRFSGKDSGKGDSDFNDSDSDISGVGLSKRSALSQKHNGLWSCTNECKILGHSDRCWSPSSRGPSIYRSTTTTQHLTSLGKSTSLPRDLLRKDTYYQALLPKTAGLQSVYQKITCDESETTNSVIVPLYHSVGSKSHIPPTNISSINVSSVHSQI</sequence>
<name>A0A401RZB5_CHIPU</name>
<evidence type="ECO:0000313" key="3">
    <source>
        <dbReference type="EMBL" id="GCC23459.1"/>
    </source>
</evidence>
<organism evidence="3 4">
    <name type="scientific">Chiloscyllium punctatum</name>
    <name type="common">Brownbanded bambooshark</name>
    <name type="synonym">Hemiscyllium punctatum</name>
    <dbReference type="NCBI Taxonomy" id="137246"/>
    <lineage>
        <taxon>Eukaryota</taxon>
        <taxon>Metazoa</taxon>
        <taxon>Chordata</taxon>
        <taxon>Craniata</taxon>
        <taxon>Vertebrata</taxon>
        <taxon>Chondrichthyes</taxon>
        <taxon>Elasmobranchii</taxon>
        <taxon>Galeomorphii</taxon>
        <taxon>Galeoidea</taxon>
        <taxon>Orectolobiformes</taxon>
        <taxon>Hemiscylliidae</taxon>
        <taxon>Chiloscyllium</taxon>
    </lineage>
</organism>
<feature type="signal peptide" evidence="2">
    <location>
        <begin position="1"/>
        <end position="29"/>
    </location>
</feature>
<dbReference type="EMBL" id="BEZZ01000030">
    <property type="protein sequence ID" value="GCC23459.1"/>
    <property type="molecule type" value="Genomic_DNA"/>
</dbReference>
<protein>
    <recommendedName>
        <fullName evidence="5">Protocadherin domain-containing protein</fullName>
    </recommendedName>
</protein>
<dbReference type="Proteomes" id="UP000287033">
    <property type="component" value="Unassembled WGS sequence"/>
</dbReference>
<keyword evidence="4" id="KW-1185">Reference proteome</keyword>
<feature type="compositionally biased region" description="Basic and acidic residues" evidence="1">
    <location>
        <begin position="33"/>
        <end position="45"/>
    </location>
</feature>
<reference evidence="3 4" key="1">
    <citation type="journal article" date="2018" name="Nat. Ecol. Evol.">
        <title>Shark genomes provide insights into elasmobranch evolution and the origin of vertebrates.</title>
        <authorList>
            <person name="Hara Y"/>
            <person name="Yamaguchi K"/>
            <person name="Onimaru K"/>
            <person name="Kadota M"/>
            <person name="Koyanagi M"/>
            <person name="Keeley SD"/>
            <person name="Tatsumi K"/>
            <person name="Tanaka K"/>
            <person name="Motone F"/>
            <person name="Kageyama Y"/>
            <person name="Nozu R"/>
            <person name="Adachi N"/>
            <person name="Nishimura O"/>
            <person name="Nakagawa R"/>
            <person name="Tanegashima C"/>
            <person name="Kiyatake I"/>
            <person name="Matsumoto R"/>
            <person name="Murakumo K"/>
            <person name="Nishida K"/>
            <person name="Terakita A"/>
            <person name="Kuratani S"/>
            <person name="Sato K"/>
            <person name="Hyodo S Kuraku.S."/>
        </authorList>
    </citation>
    <scope>NUCLEOTIDE SEQUENCE [LARGE SCALE GENOMIC DNA]</scope>
</reference>
<gene>
    <name evidence="3" type="ORF">chiPu_0001855</name>
</gene>
<dbReference type="OrthoDB" id="6252479at2759"/>
<evidence type="ECO:0000256" key="2">
    <source>
        <dbReference type="SAM" id="SignalP"/>
    </source>
</evidence>
<feature type="region of interest" description="Disordered" evidence="1">
    <location>
        <begin position="95"/>
        <end position="117"/>
    </location>
</feature>
<evidence type="ECO:0000256" key="1">
    <source>
        <dbReference type="SAM" id="MobiDB-lite"/>
    </source>
</evidence>
<evidence type="ECO:0000313" key="4">
    <source>
        <dbReference type="Proteomes" id="UP000287033"/>
    </source>
</evidence>
<evidence type="ECO:0008006" key="5">
    <source>
        <dbReference type="Google" id="ProtNLM"/>
    </source>
</evidence>
<keyword evidence="2" id="KW-0732">Signal</keyword>